<keyword evidence="2" id="KW-1185">Reference proteome</keyword>
<evidence type="ECO:0000313" key="1">
    <source>
        <dbReference type="EnsemblMetazoa" id="GBRI009006-PA"/>
    </source>
</evidence>
<sequence length="231" mass="27285">MHKYKDCPRRIWSNLWTAFLQVLRSYAVYTRSKLSNQLQSHSKFYILKKLEVFLRAHYTTDFDSSLKFFDSDNLEIVQGNQNDLKTLNRQNDWMKPLSHRILSIINDDIKPTIREKWAIPYADMNNRIIFHCDNAVRCYCKNRTGNVNSSDVQCFGTHICLRQPCLFSIIICSIPLIIYCLLEACNVDAQKGFRDTIPVFNIIHWVQGFNMRQILLLRHPKLTTFFTIIEL</sequence>
<dbReference type="EnsemblMetazoa" id="GBRI009006-RA">
    <property type="protein sequence ID" value="GBRI009006-PA"/>
    <property type="gene ID" value="GBRI009006"/>
</dbReference>
<dbReference type="Proteomes" id="UP000091820">
    <property type="component" value="Unassembled WGS sequence"/>
</dbReference>
<proteinExistence type="predicted"/>
<reference evidence="2" key="1">
    <citation type="submission" date="2014-03" db="EMBL/GenBank/DDBJ databases">
        <authorList>
            <person name="Aksoy S."/>
            <person name="Warren W."/>
            <person name="Wilson R.K."/>
        </authorList>
    </citation>
    <scope>NUCLEOTIDE SEQUENCE [LARGE SCALE GENOMIC DNA]</scope>
    <source>
        <strain evidence="2">IAEA</strain>
    </source>
</reference>
<name>A0A1A9W7K3_9MUSC</name>
<reference evidence="1" key="2">
    <citation type="submission" date="2020-05" db="UniProtKB">
        <authorList>
            <consortium name="EnsemblMetazoa"/>
        </authorList>
    </citation>
    <scope>IDENTIFICATION</scope>
    <source>
        <strain evidence="1">IAEA</strain>
    </source>
</reference>
<evidence type="ECO:0000313" key="2">
    <source>
        <dbReference type="Proteomes" id="UP000091820"/>
    </source>
</evidence>
<accession>A0A1A9W7K3</accession>
<dbReference type="AlphaFoldDB" id="A0A1A9W7K3"/>
<dbReference type="VEuPathDB" id="VectorBase:GBRI009006"/>
<organism evidence="1 2">
    <name type="scientific">Glossina brevipalpis</name>
    <dbReference type="NCBI Taxonomy" id="37001"/>
    <lineage>
        <taxon>Eukaryota</taxon>
        <taxon>Metazoa</taxon>
        <taxon>Ecdysozoa</taxon>
        <taxon>Arthropoda</taxon>
        <taxon>Hexapoda</taxon>
        <taxon>Insecta</taxon>
        <taxon>Pterygota</taxon>
        <taxon>Neoptera</taxon>
        <taxon>Endopterygota</taxon>
        <taxon>Diptera</taxon>
        <taxon>Brachycera</taxon>
        <taxon>Muscomorpha</taxon>
        <taxon>Hippoboscoidea</taxon>
        <taxon>Glossinidae</taxon>
        <taxon>Glossina</taxon>
    </lineage>
</organism>
<protein>
    <submittedName>
        <fullName evidence="1">Uncharacterized protein</fullName>
    </submittedName>
</protein>